<keyword evidence="3" id="KW-1015">Disulfide bond</keyword>
<accession>A0A2G8JZI7</accession>
<dbReference type="PANTHER" id="PTHR11640:SF31">
    <property type="entry name" value="IRREGULAR CHIASM C-ROUGHEST PROTEIN-RELATED"/>
    <property type="match status" value="1"/>
</dbReference>
<dbReference type="EMBL" id="MRZV01001046">
    <property type="protein sequence ID" value="PIK41153.1"/>
    <property type="molecule type" value="Genomic_DNA"/>
</dbReference>
<comment type="subcellular location">
    <subcellularLocation>
        <location evidence="1">Membrane</location>
        <topology evidence="1">Single-pass type I membrane protein</topology>
    </subcellularLocation>
</comment>
<dbReference type="Proteomes" id="UP000230750">
    <property type="component" value="Unassembled WGS sequence"/>
</dbReference>
<dbReference type="InterPro" id="IPR013783">
    <property type="entry name" value="Ig-like_fold"/>
</dbReference>
<evidence type="ECO:0000313" key="7">
    <source>
        <dbReference type="EMBL" id="PIK41153.1"/>
    </source>
</evidence>
<dbReference type="SMART" id="SM00409">
    <property type="entry name" value="IG"/>
    <property type="match status" value="1"/>
</dbReference>
<protein>
    <recommendedName>
        <fullName evidence="6">Ig-like domain-containing protein</fullName>
    </recommendedName>
</protein>
<evidence type="ECO:0000259" key="6">
    <source>
        <dbReference type="PROSITE" id="PS50835"/>
    </source>
</evidence>
<evidence type="ECO:0000256" key="4">
    <source>
        <dbReference type="ARBA" id="ARBA00023180"/>
    </source>
</evidence>
<evidence type="ECO:0000313" key="8">
    <source>
        <dbReference type="Proteomes" id="UP000230750"/>
    </source>
</evidence>
<keyword evidence="8" id="KW-1185">Reference proteome</keyword>
<reference evidence="7 8" key="1">
    <citation type="journal article" date="2017" name="PLoS Biol.">
        <title>The sea cucumber genome provides insights into morphological evolution and visceral regeneration.</title>
        <authorList>
            <person name="Zhang X."/>
            <person name="Sun L."/>
            <person name="Yuan J."/>
            <person name="Sun Y."/>
            <person name="Gao Y."/>
            <person name="Zhang L."/>
            <person name="Li S."/>
            <person name="Dai H."/>
            <person name="Hamel J.F."/>
            <person name="Liu C."/>
            <person name="Yu Y."/>
            <person name="Liu S."/>
            <person name="Lin W."/>
            <person name="Guo K."/>
            <person name="Jin S."/>
            <person name="Xu P."/>
            <person name="Storey K.B."/>
            <person name="Huan P."/>
            <person name="Zhang T."/>
            <person name="Zhou Y."/>
            <person name="Zhang J."/>
            <person name="Lin C."/>
            <person name="Li X."/>
            <person name="Xing L."/>
            <person name="Huo D."/>
            <person name="Sun M."/>
            <person name="Wang L."/>
            <person name="Mercier A."/>
            <person name="Li F."/>
            <person name="Yang H."/>
            <person name="Xiang J."/>
        </authorList>
    </citation>
    <scope>NUCLEOTIDE SEQUENCE [LARGE SCALE GENOMIC DNA]</scope>
    <source>
        <strain evidence="7">Shaxun</strain>
        <tissue evidence="7">Muscle</tissue>
    </source>
</reference>
<comment type="caution">
    <text evidence="7">The sequence shown here is derived from an EMBL/GenBank/DDBJ whole genome shotgun (WGS) entry which is preliminary data.</text>
</comment>
<dbReference type="GO" id="GO:0050839">
    <property type="term" value="F:cell adhesion molecule binding"/>
    <property type="evidence" value="ECO:0007669"/>
    <property type="project" value="TreeGrafter"/>
</dbReference>
<dbReference type="InterPro" id="IPR003599">
    <property type="entry name" value="Ig_sub"/>
</dbReference>
<evidence type="ECO:0000256" key="3">
    <source>
        <dbReference type="ARBA" id="ARBA00023157"/>
    </source>
</evidence>
<dbReference type="OrthoDB" id="9427027at2759"/>
<dbReference type="InterPro" id="IPR051275">
    <property type="entry name" value="Cell_adhesion_signaling"/>
</dbReference>
<evidence type="ECO:0000256" key="2">
    <source>
        <dbReference type="ARBA" id="ARBA00023136"/>
    </source>
</evidence>
<dbReference type="PROSITE" id="PS50835">
    <property type="entry name" value="IG_LIKE"/>
    <property type="match status" value="2"/>
</dbReference>
<dbReference type="GO" id="GO:0098609">
    <property type="term" value="P:cell-cell adhesion"/>
    <property type="evidence" value="ECO:0007669"/>
    <property type="project" value="TreeGrafter"/>
</dbReference>
<name>A0A2G8JZI7_STIJA</name>
<keyword evidence="5" id="KW-0393">Immunoglobulin domain</keyword>
<dbReference type="PANTHER" id="PTHR11640">
    <property type="entry name" value="NEPHRIN"/>
    <property type="match status" value="1"/>
</dbReference>
<dbReference type="AlphaFoldDB" id="A0A2G8JZI7"/>
<proteinExistence type="predicted"/>
<dbReference type="GO" id="GO:0005911">
    <property type="term" value="C:cell-cell junction"/>
    <property type="evidence" value="ECO:0007669"/>
    <property type="project" value="TreeGrafter"/>
</dbReference>
<keyword evidence="2" id="KW-0472">Membrane</keyword>
<evidence type="ECO:0000256" key="5">
    <source>
        <dbReference type="ARBA" id="ARBA00023319"/>
    </source>
</evidence>
<dbReference type="InterPro" id="IPR036179">
    <property type="entry name" value="Ig-like_dom_sf"/>
</dbReference>
<feature type="domain" description="Ig-like" evidence="6">
    <location>
        <begin position="121"/>
        <end position="202"/>
    </location>
</feature>
<dbReference type="Gene3D" id="2.60.40.10">
    <property type="entry name" value="Immunoglobulins"/>
    <property type="match status" value="2"/>
</dbReference>
<dbReference type="SUPFAM" id="SSF48726">
    <property type="entry name" value="Immunoglobulin"/>
    <property type="match status" value="2"/>
</dbReference>
<feature type="domain" description="Ig-like" evidence="6">
    <location>
        <begin position="19"/>
        <end position="108"/>
    </location>
</feature>
<keyword evidence="4" id="KW-0325">Glycoprotein</keyword>
<dbReference type="InterPro" id="IPR007110">
    <property type="entry name" value="Ig-like_dom"/>
</dbReference>
<evidence type="ECO:0000256" key="1">
    <source>
        <dbReference type="ARBA" id="ARBA00004479"/>
    </source>
</evidence>
<dbReference type="GO" id="GO:0005886">
    <property type="term" value="C:plasma membrane"/>
    <property type="evidence" value="ECO:0007669"/>
    <property type="project" value="TreeGrafter"/>
</dbReference>
<gene>
    <name evidence="7" type="ORF">BSL78_21993</name>
</gene>
<organism evidence="7 8">
    <name type="scientific">Stichopus japonicus</name>
    <name type="common">Sea cucumber</name>
    <dbReference type="NCBI Taxonomy" id="307972"/>
    <lineage>
        <taxon>Eukaryota</taxon>
        <taxon>Metazoa</taxon>
        <taxon>Echinodermata</taxon>
        <taxon>Eleutherozoa</taxon>
        <taxon>Echinozoa</taxon>
        <taxon>Holothuroidea</taxon>
        <taxon>Aspidochirotacea</taxon>
        <taxon>Aspidochirotida</taxon>
        <taxon>Stichopodidae</taxon>
        <taxon>Apostichopus</taxon>
    </lineage>
</organism>
<sequence length="243" mass="26396">MCYKDYIQTALANWPVFSIEKGETAVVPCVPKGDETAYFWSKGEDFATSQSVASRVLGIPSSDSEKYLVNEDGSLVIYNVTLAEGGRYHCRIVSENANCRGAVSIEVTVNDFTFGIEQCEPSESCTLQVEASKETKLTCTAKGGPSSLSLKWFNGSKEINSVSSEPPLNEESSTISETITVPNEFGLPLTCEAVASEDGQVCARLAHVRLDKTDTAKEQTDTGKLRAYQSIRSSISILPRPIQ</sequence>